<keyword evidence="10" id="KW-1185">Reference proteome</keyword>
<evidence type="ECO:0000256" key="2">
    <source>
        <dbReference type="ARBA" id="ARBA00022528"/>
    </source>
</evidence>
<evidence type="ECO:0000313" key="8">
    <source>
        <dbReference type="EMBL" id="PQM35568.1"/>
    </source>
</evidence>
<evidence type="ECO:0000313" key="10">
    <source>
        <dbReference type="Proteomes" id="UP000250321"/>
    </source>
</evidence>
<evidence type="ECO:0000256" key="5">
    <source>
        <dbReference type="ARBA" id="ARBA00023078"/>
    </source>
</evidence>
<dbReference type="SUPFAM" id="SSF101112">
    <property type="entry name" value="Oxygen-evolving enhancer protein 3"/>
    <property type="match status" value="1"/>
</dbReference>
<dbReference type="EMBL" id="PJQY01003659">
    <property type="protein sequence ID" value="PQM35568.1"/>
    <property type="molecule type" value="Genomic_DNA"/>
</dbReference>
<dbReference type="Pfam" id="PF05757">
    <property type="entry name" value="PsbQ"/>
    <property type="match status" value="1"/>
</dbReference>
<dbReference type="InterPro" id="IPR008797">
    <property type="entry name" value="PSII_PsbQ"/>
</dbReference>
<comment type="similarity">
    <text evidence="7">Belongs to the PsbQ family.</text>
</comment>
<dbReference type="STRING" id="2094558.A0A314ZY51"/>
<dbReference type="AlphaFoldDB" id="A0A314ZY51"/>
<dbReference type="Gene3D" id="1.20.120.290">
    <property type="entry name" value="Oxygen-evolving enhancer protein 3 (PsbQ), four-helix up-down bundle"/>
    <property type="match status" value="1"/>
</dbReference>
<keyword evidence="2" id="KW-0150">Chloroplast</keyword>
<keyword evidence="5" id="KW-0793">Thylakoid</keyword>
<keyword evidence="4" id="KW-0809">Transit peptide</keyword>
<reference evidence="9 10" key="1">
    <citation type="submission" date="2018-02" db="EMBL/GenBank/DDBJ databases">
        <title>Draft genome of wild Prunus yedoensis var. nudiflora.</title>
        <authorList>
            <person name="Baek S."/>
            <person name="Kim J.-H."/>
            <person name="Choi K."/>
            <person name="Kim G.-B."/>
            <person name="Cho A."/>
            <person name="Jang H."/>
            <person name="Shin C.-H."/>
            <person name="Yu H.-J."/>
            <person name="Mun J.-H."/>
        </authorList>
    </citation>
    <scope>NUCLEOTIDE SEQUENCE [LARGE SCALE GENOMIC DNA]</scope>
    <source>
        <strain evidence="10">cv. Jeju island</strain>
        <tissue evidence="9">Leaf</tissue>
    </source>
</reference>
<evidence type="ECO:0000256" key="7">
    <source>
        <dbReference type="ARBA" id="ARBA00035649"/>
    </source>
</evidence>
<dbReference type="OrthoDB" id="667835at2759"/>
<evidence type="ECO:0000256" key="4">
    <source>
        <dbReference type="ARBA" id="ARBA00022946"/>
    </source>
</evidence>
<keyword evidence="3" id="KW-0934">Plastid</keyword>
<sequence length="191" mass="21629">MKLARTMAFKSAIVQPKNPPHFNPTFSCCLKPSFQFREKPLKDFEFSIKRRIGAIAAVSWALMAAKEAIFVEAANGFDLQLVAPGQTIEEAESGIKGHAQALLQVKELIDLESWREVQVALRKSSSVLKQDIYTIIQAKPANERPQLRKLYSDLFNNVTRIDYAARDKDASYIRQCYENIVAVLNQILSRI</sequence>
<protein>
    <submittedName>
        <fullName evidence="9">PsbQ-like protein 3 chloroplastic</fullName>
    </submittedName>
</protein>
<dbReference type="GO" id="GO:0009535">
    <property type="term" value="C:chloroplast thylakoid membrane"/>
    <property type="evidence" value="ECO:0007669"/>
    <property type="project" value="UniProtKB-SubCell"/>
</dbReference>
<proteinExistence type="inferred from homology"/>
<organism evidence="9 10">
    <name type="scientific">Prunus yedoensis var. nudiflora</name>
    <dbReference type="NCBI Taxonomy" id="2094558"/>
    <lineage>
        <taxon>Eukaryota</taxon>
        <taxon>Viridiplantae</taxon>
        <taxon>Streptophyta</taxon>
        <taxon>Embryophyta</taxon>
        <taxon>Tracheophyta</taxon>
        <taxon>Spermatophyta</taxon>
        <taxon>Magnoliopsida</taxon>
        <taxon>eudicotyledons</taxon>
        <taxon>Gunneridae</taxon>
        <taxon>Pentapetalae</taxon>
        <taxon>rosids</taxon>
        <taxon>fabids</taxon>
        <taxon>Rosales</taxon>
        <taxon>Rosaceae</taxon>
        <taxon>Amygdaloideae</taxon>
        <taxon>Amygdaleae</taxon>
        <taxon>Prunus</taxon>
    </lineage>
</organism>
<keyword evidence="6" id="KW-0472">Membrane</keyword>
<evidence type="ECO:0000256" key="3">
    <source>
        <dbReference type="ARBA" id="ARBA00022640"/>
    </source>
</evidence>
<gene>
    <name evidence="8" type="ORF">Pyn_26781</name>
    <name evidence="9" type="ORF">Pyn_38319</name>
</gene>
<dbReference type="EMBL" id="PJQY01000003">
    <property type="protein sequence ID" value="PQQ21901.1"/>
    <property type="molecule type" value="Genomic_DNA"/>
</dbReference>
<accession>A0A314ZY51</accession>
<dbReference type="PANTHER" id="PTHR33399:SF6">
    <property type="entry name" value="PSBQ-LIKE PROTEIN 3, CHLOROPLASTIC"/>
    <property type="match status" value="1"/>
</dbReference>
<name>A0A314ZY51_PRUYE</name>
<dbReference type="GO" id="GO:0009767">
    <property type="term" value="P:photosynthetic electron transport chain"/>
    <property type="evidence" value="ECO:0007669"/>
    <property type="project" value="TreeGrafter"/>
</dbReference>
<dbReference type="GO" id="GO:0019898">
    <property type="term" value="C:extrinsic component of membrane"/>
    <property type="evidence" value="ECO:0007669"/>
    <property type="project" value="InterPro"/>
</dbReference>
<comment type="subcellular location">
    <subcellularLocation>
        <location evidence="1">Plastid</location>
        <location evidence="1">Chloroplast thylakoid membrane</location>
    </subcellularLocation>
</comment>
<evidence type="ECO:0000256" key="6">
    <source>
        <dbReference type="ARBA" id="ARBA00023136"/>
    </source>
</evidence>
<dbReference type="FunFam" id="1.20.120.290:FF:000004">
    <property type="entry name" value="Oxygen-evolving enhancer protein 3"/>
    <property type="match status" value="1"/>
</dbReference>
<evidence type="ECO:0000313" key="9">
    <source>
        <dbReference type="EMBL" id="PQQ21901.1"/>
    </source>
</evidence>
<dbReference type="GO" id="GO:0009654">
    <property type="term" value="C:photosystem II oxygen evolving complex"/>
    <property type="evidence" value="ECO:0007669"/>
    <property type="project" value="InterPro"/>
</dbReference>
<dbReference type="InterPro" id="IPR023222">
    <property type="entry name" value="PsbQ-like_dom_sf"/>
</dbReference>
<dbReference type="GO" id="GO:0005509">
    <property type="term" value="F:calcium ion binding"/>
    <property type="evidence" value="ECO:0007669"/>
    <property type="project" value="InterPro"/>
</dbReference>
<evidence type="ECO:0000256" key="1">
    <source>
        <dbReference type="ARBA" id="ARBA00004334"/>
    </source>
</evidence>
<dbReference type="Proteomes" id="UP000250321">
    <property type="component" value="Unassembled WGS sequence"/>
</dbReference>
<dbReference type="InterPro" id="IPR054099">
    <property type="entry name" value="PSII_PsbQ_pln"/>
</dbReference>
<dbReference type="PANTHER" id="PTHR33399">
    <property type="entry name" value="OXYGEN-EVOLVING ENHANCER PROTEIN 3-1, CHLOROPLASTIC"/>
    <property type="match status" value="1"/>
</dbReference>
<comment type="caution">
    <text evidence="9">The sequence shown here is derived from an EMBL/GenBank/DDBJ whole genome shotgun (WGS) entry which is preliminary data.</text>
</comment>